<organism evidence="2 3">
    <name type="scientific">Punica granatum</name>
    <name type="common">Pomegranate</name>
    <dbReference type="NCBI Taxonomy" id="22663"/>
    <lineage>
        <taxon>Eukaryota</taxon>
        <taxon>Viridiplantae</taxon>
        <taxon>Streptophyta</taxon>
        <taxon>Embryophyta</taxon>
        <taxon>Tracheophyta</taxon>
        <taxon>Spermatophyta</taxon>
        <taxon>Magnoliopsida</taxon>
        <taxon>eudicotyledons</taxon>
        <taxon>Gunneridae</taxon>
        <taxon>Pentapetalae</taxon>
        <taxon>rosids</taxon>
        <taxon>malvids</taxon>
        <taxon>Myrtales</taxon>
        <taxon>Lythraceae</taxon>
        <taxon>Punica</taxon>
    </lineage>
</organism>
<feature type="region of interest" description="Disordered" evidence="1">
    <location>
        <begin position="1"/>
        <end position="41"/>
    </location>
</feature>
<evidence type="ECO:0000256" key="1">
    <source>
        <dbReference type="SAM" id="MobiDB-lite"/>
    </source>
</evidence>
<dbReference type="AlphaFoldDB" id="A0A2I0HRD2"/>
<evidence type="ECO:0000313" key="2">
    <source>
        <dbReference type="EMBL" id="PKI34275.1"/>
    </source>
</evidence>
<proteinExistence type="predicted"/>
<feature type="compositionally biased region" description="Polar residues" evidence="1">
    <location>
        <begin position="25"/>
        <end position="37"/>
    </location>
</feature>
<keyword evidence="3" id="KW-1185">Reference proteome</keyword>
<evidence type="ECO:0000313" key="3">
    <source>
        <dbReference type="Proteomes" id="UP000233551"/>
    </source>
</evidence>
<dbReference type="EMBL" id="PGOL01006022">
    <property type="protein sequence ID" value="PKI34275.1"/>
    <property type="molecule type" value="Genomic_DNA"/>
</dbReference>
<accession>A0A2I0HRD2</accession>
<gene>
    <name evidence="2" type="ORF">CRG98_045326</name>
</gene>
<dbReference type="Proteomes" id="UP000233551">
    <property type="component" value="Unassembled WGS sequence"/>
</dbReference>
<protein>
    <submittedName>
        <fullName evidence="2">Uncharacterized protein</fullName>
    </submittedName>
</protein>
<comment type="caution">
    <text evidence="2">The sequence shown here is derived from an EMBL/GenBank/DDBJ whole genome shotgun (WGS) entry which is preliminary data.</text>
</comment>
<name>A0A2I0HRD2_PUNGR</name>
<reference evidence="2 3" key="1">
    <citation type="submission" date="2017-11" db="EMBL/GenBank/DDBJ databases">
        <title>De-novo sequencing of pomegranate (Punica granatum L.) genome.</title>
        <authorList>
            <person name="Akparov Z."/>
            <person name="Amiraslanov A."/>
            <person name="Hajiyeva S."/>
            <person name="Abbasov M."/>
            <person name="Kaur K."/>
            <person name="Hamwieh A."/>
            <person name="Solovyev V."/>
            <person name="Salamov A."/>
            <person name="Braich B."/>
            <person name="Kosarev P."/>
            <person name="Mahmoud A."/>
            <person name="Hajiyev E."/>
            <person name="Babayeva S."/>
            <person name="Izzatullayeva V."/>
            <person name="Mammadov A."/>
            <person name="Mammadov A."/>
            <person name="Sharifova S."/>
            <person name="Ojaghi J."/>
            <person name="Eynullazada K."/>
            <person name="Bayramov B."/>
            <person name="Abdulazimova A."/>
            <person name="Shahmuradov I."/>
        </authorList>
    </citation>
    <scope>NUCLEOTIDE SEQUENCE [LARGE SCALE GENOMIC DNA]</scope>
    <source>
        <strain evidence="3">cv. AG2017</strain>
        <tissue evidence="2">Leaf</tissue>
    </source>
</reference>
<sequence length="153" mass="17439">MHSYSLKDPSDNNGLESPPRPRTPSPQARVSSPGTSTDYDRLEILPRPSLEKLEFPYLGLRKTTTGLRRLHALTLSRDKLEFPRLGLRPTTMGWRHLYALALCPDKLEFPHLGLRPTTTDSRHLHTLTVGPDKLEFPCLDFDRLRQARDTSTP</sequence>